<dbReference type="RefSeq" id="WP_210222001.1">
    <property type="nucleotide sequence ID" value="NZ_CP072801.1"/>
</dbReference>
<proteinExistence type="predicted"/>
<dbReference type="Proteomes" id="UP000672039">
    <property type="component" value="Chromosome"/>
</dbReference>
<accession>A0ABX7WXE3</accession>
<dbReference type="InterPro" id="IPR013321">
    <property type="entry name" value="Arc_rbn_hlx_hlx"/>
</dbReference>
<dbReference type="EMBL" id="CP072801">
    <property type="protein sequence ID" value="QTR45600.1"/>
    <property type="molecule type" value="Genomic_DNA"/>
</dbReference>
<gene>
    <name evidence="1" type="ORF">J9253_16575</name>
</gene>
<reference evidence="1 2" key="1">
    <citation type="submission" date="2021-04" db="EMBL/GenBank/DDBJ databases">
        <title>Genomics, taxonomy and metabolism of representatives of sulfur bacteria of the genus Thiothrix: Thiothrix fructosivorans QT, Thiothrix unzii A1T and three new species, Thiothrix subterranea sp. nov., Thiothrix litoralis sp. nov. and 'Candidatus Thiothrix anitrata' sp. nov.</title>
        <authorList>
            <person name="Ravin N.V."/>
            <person name="Smolyakov D."/>
            <person name="Rudenko T.S."/>
            <person name="Mardanov A.V."/>
            <person name="Beletsky A.V."/>
            <person name="Markov N.D."/>
            <person name="Fomenkov A.I."/>
            <person name="Roberts R.J."/>
            <person name="Karnachuk O.V."/>
            <person name="Novikov A."/>
            <person name="Grabovich M.Y."/>
        </authorList>
    </citation>
    <scope>NUCLEOTIDE SEQUENCE [LARGE SCALE GENOMIC DNA]</scope>
    <source>
        <strain evidence="1 2">AS</strain>
    </source>
</reference>
<evidence type="ECO:0008006" key="3">
    <source>
        <dbReference type="Google" id="ProtNLM"/>
    </source>
</evidence>
<keyword evidence="2" id="KW-1185">Reference proteome</keyword>
<dbReference type="InterPro" id="IPR010985">
    <property type="entry name" value="Ribbon_hlx_hlx"/>
</dbReference>
<evidence type="ECO:0000313" key="1">
    <source>
        <dbReference type="EMBL" id="QTR45600.1"/>
    </source>
</evidence>
<sequence length="95" mass="10815">MTSITLKDIDEPLFERIKVQASRDKRSINRQILWLLEQVTTSNARDPATAALQQREAQLAAWQKLAGRWQGSVVQTDAVVADIYQSRTEGREFSL</sequence>
<evidence type="ECO:0000313" key="2">
    <source>
        <dbReference type="Proteomes" id="UP000672039"/>
    </source>
</evidence>
<organism evidence="1 2">
    <name type="scientific">Thiothrix litoralis</name>
    <dbReference type="NCBI Taxonomy" id="2891210"/>
    <lineage>
        <taxon>Bacteria</taxon>
        <taxon>Pseudomonadati</taxon>
        <taxon>Pseudomonadota</taxon>
        <taxon>Gammaproteobacteria</taxon>
        <taxon>Thiotrichales</taxon>
        <taxon>Thiotrichaceae</taxon>
        <taxon>Thiothrix</taxon>
    </lineage>
</organism>
<name>A0ABX7WXE3_9GAMM</name>
<dbReference type="Gene3D" id="1.10.1220.10">
    <property type="entry name" value="Met repressor-like"/>
    <property type="match status" value="1"/>
</dbReference>
<protein>
    <recommendedName>
        <fullName evidence="3">Arc-like DNA binding domain-containing protein</fullName>
    </recommendedName>
</protein>
<dbReference type="SUPFAM" id="SSF47598">
    <property type="entry name" value="Ribbon-helix-helix"/>
    <property type="match status" value="1"/>
</dbReference>